<dbReference type="HOGENOM" id="CLU_021467_1_0_6"/>
<accession>A4C9A0</accession>
<dbReference type="OrthoDB" id="9809275at2"/>
<dbReference type="SUPFAM" id="SSF56112">
    <property type="entry name" value="Protein kinase-like (PK-like)"/>
    <property type="match status" value="1"/>
</dbReference>
<reference evidence="2 3" key="1">
    <citation type="submission" date="2006-02" db="EMBL/GenBank/DDBJ databases">
        <authorList>
            <person name="Moran M.A."/>
            <person name="Kjelleberg S."/>
            <person name="Egan S."/>
            <person name="Saunders N."/>
            <person name="Thomas T."/>
            <person name="Ferriera S."/>
            <person name="Johnson J."/>
            <person name="Kravitz S."/>
            <person name="Halpern A."/>
            <person name="Remington K."/>
            <person name="Beeson K."/>
            <person name="Tran B."/>
            <person name="Rogers Y.-H."/>
            <person name="Friedman R."/>
            <person name="Venter J.C."/>
        </authorList>
    </citation>
    <scope>NUCLEOTIDE SEQUENCE [LARGE SCALE GENOMIC DNA]</scope>
    <source>
        <strain evidence="2 3">D2</strain>
    </source>
</reference>
<sequence>MTEREIHLNAFLSQQNFLADSQLVVITGDASFRKYYRITTAGQSFIVMDSNPDVVNNHPFIAYNRLFSTQGLRLPNILASDEQYGFFLLEDLGSVHLADLLASNQKINYYQQLIDLLPLIAKTPADVTMRKYDGEFVAFELNIFKEWLVEGVLKRRFSNDEDALWQSVVSLLTDNLLNQPQVTVHRDYHSRNLMYYQNQWVVIDYQDAVTGPVSYDLVSLLRDCYHQLTADEFSQLFDYGFKVLQDFGLLPNVSPAQFRRWFDLVGVQRHLKAAGIFCRLLLRDHKAGYVPAILPTLEYVVAVAKDYPELDALQHWLSQTLMPSLIEVL</sequence>
<dbReference type="InterPro" id="IPR011009">
    <property type="entry name" value="Kinase-like_dom_sf"/>
</dbReference>
<name>A4C9A0_9GAMM</name>
<proteinExistence type="predicted"/>
<comment type="caution">
    <text evidence="2">The sequence shown here is derived from an EMBL/GenBank/DDBJ whole genome shotgun (WGS) entry which is preliminary data.</text>
</comment>
<keyword evidence="3" id="KW-1185">Reference proteome</keyword>
<dbReference type="Gene3D" id="3.30.200.20">
    <property type="entry name" value="Phosphorylase Kinase, domain 1"/>
    <property type="match status" value="1"/>
</dbReference>
<evidence type="ECO:0000259" key="1">
    <source>
        <dbReference type="Pfam" id="PF01636"/>
    </source>
</evidence>
<protein>
    <recommendedName>
        <fullName evidence="1">Aminoglycoside phosphotransferase domain-containing protein</fullName>
    </recommendedName>
</protein>
<dbReference type="RefSeq" id="WP_009838426.1">
    <property type="nucleotide sequence ID" value="NZ_AAOH01000003.1"/>
</dbReference>
<dbReference type="AlphaFoldDB" id="A4C9A0"/>
<dbReference type="EMBL" id="AAOH01000003">
    <property type="protein sequence ID" value="EAR29165.1"/>
    <property type="molecule type" value="Genomic_DNA"/>
</dbReference>
<dbReference type="InterPro" id="IPR002575">
    <property type="entry name" value="Aminoglycoside_PTrfase"/>
</dbReference>
<evidence type="ECO:0000313" key="2">
    <source>
        <dbReference type="EMBL" id="EAR29165.1"/>
    </source>
</evidence>
<dbReference type="Gene3D" id="3.90.1200.10">
    <property type="match status" value="1"/>
</dbReference>
<gene>
    <name evidence="2" type="ORF">PTD2_08974</name>
</gene>
<dbReference type="eggNOG" id="COG3178">
    <property type="taxonomic scope" value="Bacteria"/>
</dbReference>
<evidence type="ECO:0000313" key="3">
    <source>
        <dbReference type="Proteomes" id="UP000006201"/>
    </source>
</evidence>
<dbReference type="Proteomes" id="UP000006201">
    <property type="component" value="Unassembled WGS sequence"/>
</dbReference>
<feature type="domain" description="Aminoglycoside phosphotransferase" evidence="1">
    <location>
        <begin position="25"/>
        <end position="236"/>
    </location>
</feature>
<dbReference type="STRING" id="87626.PTD2_08974"/>
<dbReference type="Pfam" id="PF01636">
    <property type="entry name" value="APH"/>
    <property type="match status" value="1"/>
</dbReference>
<organism evidence="2 3">
    <name type="scientific">Pseudoalteromonas tunicata D2</name>
    <dbReference type="NCBI Taxonomy" id="87626"/>
    <lineage>
        <taxon>Bacteria</taxon>
        <taxon>Pseudomonadati</taxon>
        <taxon>Pseudomonadota</taxon>
        <taxon>Gammaproteobacteria</taxon>
        <taxon>Alteromonadales</taxon>
        <taxon>Pseudoalteromonadaceae</taxon>
        <taxon>Pseudoalteromonas</taxon>
    </lineage>
</organism>